<organism evidence="2 3">
    <name type="scientific">Nostoc parmelioides FACHB-3921</name>
    <dbReference type="NCBI Taxonomy" id="2692909"/>
    <lineage>
        <taxon>Bacteria</taxon>
        <taxon>Bacillati</taxon>
        <taxon>Cyanobacteriota</taxon>
        <taxon>Cyanophyceae</taxon>
        <taxon>Nostocales</taxon>
        <taxon>Nostocaceae</taxon>
        <taxon>Nostoc</taxon>
    </lineage>
</organism>
<sequence>MKLLSGLMLVATSLALIGTAVNQQSANAAIIQYTFKIENDVFGGQGVFSFDDSTLNNDPISIAPVQFLKFNFNNTPDTVYTELDDLDYPLLGPVVFPTVAGKSTFGLSYLFQDKINPAITYEISGYDFTIGNETFSGSVSYSPIPEPVSLIGTVTVCSIGWLTSRKVRLAKKAA</sequence>
<evidence type="ECO:0000313" key="2">
    <source>
        <dbReference type="EMBL" id="MBD2252608.1"/>
    </source>
</evidence>
<gene>
    <name evidence="2" type="ORF">H6G14_15030</name>
</gene>
<dbReference type="InterPro" id="IPR013424">
    <property type="entry name" value="Ice-binding_C"/>
</dbReference>
<evidence type="ECO:0000256" key="1">
    <source>
        <dbReference type="SAM" id="SignalP"/>
    </source>
</evidence>
<comment type="caution">
    <text evidence="2">The sequence shown here is derived from an EMBL/GenBank/DDBJ whole genome shotgun (WGS) entry which is preliminary data.</text>
</comment>
<protein>
    <submittedName>
        <fullName evidence="2">PEP-CTERM sorting domain-containing protein</fullName>
    </submittedName>
</protein>
<proteinExistence type="predicted"/>
<dbReference type="Proteomes" id="UP000621307">
    <property type="component" value="Unassembled WGS sequence"/>
</dbReference>
<accession>A0ABR8BI27</accession>
<evidence type="ECO:0000313" key="3">
    <source>
        <dbReference type="Proteomes" id="UP000621307"/>
    </source>
</evidence>
<keyword evidence="1" id="KW-0732">Signal</keyword>
<feature type="chain" id="PRO_5047366423" evidence="1">
    <location>
        <begin position="29"/>
        <end position="174"/>
    </location>
</feature>
<name>A0ABR8BI27_9NOSO</name>
<feature type="signal peptide" evidence="1">
    <location>
        <begin position="1"/>
        <end position="28"/>
    </location>
</feature>
<dbReference type="NCBIfam" id="TIGR02595">
    <property type="entry name" value="PEP_CTERM"/>
    <property type="match status" value="1"/>
</dbReference>
<reference evidence="2 3" key="1">
    <citation type="journal article" date="2020" name="ISME J.">
        <title>Comparative genomics reveals insights into cyanobacterial evolution and habitat adaptation.</title>
        <authorList>
            <person name="Chen M.Y."/>
            <person name="Teng W.K."/>
            <person name="Zhao L."/>
            <person name="Hu C.X."/>
            <person name="Zhou Y.K."/>
            <person name="Han B.P."/>
            <person name="Song L.R."/>
            <person name="Shu W.S."/>
        </authorList>
    </citation>
    <scope>NUCLEOTIDE SEQUENCE [LARGE SCALE GENOMIC DNA]</scope>
    <source>
        <strain evidence="2 3">FACHB-3921</strain>
    </source>
</reference>
<keyword evidence="3" id="KW-1185">Reference proteome</keyword>
<dbReference type="RefSeq" id="WP_190568186.1">
    <property type="nucleotide sequence ID" value="NZ_JACJQL010000020.1"/>
</dbReference>
<dbReference type="EMBL" id="JACJQL010000020">
    <property type="protein sequence ID" value="MBD2252608.1"/>
    <property type="molecule type" value="Genomic_DNA"/>
</dbReference>